<evidence type="ECO:0000256" key="1">
    <source>
        <dbReference type="SAM" id="Phobius"/>
    </source>
</evidence>
<keyword evidence="1" id="KW-0812">Transmembrane</keyword>
<organism evidence="2 3">
    <name type="scientific">Sporisorium scitamineum</name>
    <dbReference type="NCBI Taxonomy" id="49012"/>
    <lineage>
        <taxon>Eukaryota</taxon>
        <taxon>Fungi</taxon>
        <taxon>Dikarya</taxon>
        <taxon>Basidiomycota</taxon>
        <taxon>Ustilaginomycotina</taxon>
        <taxon>Ustilaginomycetes</taxon>
        <taxon>Ustilaginales</taxon>
        <taxon>Ustilaginaceae</taxon>
        <taxon>Sporisorium</taxon>
    </lineage>
</organism>
<dbReference type="AlphaFoldDB" id="A0A0F7S3U2"/>
<reference evidence="3" key="1">
    <citation type="submission" date="2014-06" db="EMBL/GenBank/DDBJ databases">
        <authorList>
            <person name="Berkman P.J."/>
        </authorList>
    </citation>
    <scope>NUCLEOTIDE SEQUENCE [LARGE SCALE GENOMIC DNA]</scope>
</reference>
<dbReference type="Proteomes" id="UP000242770">
    <property type="component" value="Unassembled WGS sequence"/>
</dbReference>
<name>A0A0F7S3U2_9BASI</name>
<evidence type="ECO:0000313" key="3">
    <source>
        <dbReference type="Proteomes" id="UP000242770"/>
    </source>
</evidence>
<keyword evidence="1" id="KW-0472">Membrane</keyword>
<accession>A0A0F7S3U2</accession>
<evidence type="ECO:0000313" key="2">
    <source>
        <dbReference type="EMBL" id="CDW96981.1"/>
    </source>
</evidence>
<dbReference type="EMBL" id="CCFA01001108">
    <property type="protein sequence ID" value="CDW96981.1"/>
    <property type="molecule type" value="Genomic_DNA"/>
</dbReference>
<feature type="transmembrane region" description="Helical" evidence="1">
    <location>
        <begin position="6"/>
        <end position="23"/>
    </location>
</feature>
<keyword evidence="1" id="KW-1133">Transmembrane helix</keyword>
<protein>
    <submittedName>
        <fullName evidence="2">Uncharacterized protein</fullName>
    </submittedName>
</protein>
<keyword evidence="3" id="KW-1185">Reference proteome</keyword>
<gene>
    <name evidence="2" type="primary">SSCI21400.1</name>
</gene>
<proteinExistence type="predicted"/>
<sequence length="40" mass="4383">MTASKLFAFALLAAFITLIGWLSKRPAMKPIWPSDTSETA</sequence>